<dbReference type="GO" id="GO:0031315">
    <property type="term" value="C:extrinsic component of mitochondrial outer membrane"/>
    <property type="evidence" value="ECO:0007669"/>
    <property type="project" value="EnsemblFungi"/>
</dbReference>
<evidence type="ECO:0000256" key="3">
    <source>
        <dbReference type="ARBA" id="ARBA00022840"/>
    </source>
</evidence>
<gene>
    <name evidence="4" type="ORF">BCR43DRAFT_558786</name>
</gene>
<dbReference type="CDD" id="cd02022">
    <property type="entry name" value="DPCK"/>
    <property type="match status" value="1"/>
</dbReference>
<dbReference type="Pfam" id="PF01121">
    <property type="entry name" value="CoaE"/>
    <property type="match status" value="1"/>
</dbReference>
<evidence type="ECO:0000256" key="2">
    <source>
        <dbReference type="ARBA" id="ARBA00022741"/>
    </source>
</evidence>
<dbReference type="FunFam" id="3.40.50.300:FF:000485">
    <property type="entry name" value="Dephospho-CoA kinase CAB5"/>
    <property type="match status" value="1"/>
</dbReference>
<evidence type="ECO:0000313" key="4">
    <source>
        <dbReference type="EMBL" id="ORY92373.1"/>
    </source>
</evidence>
<reference evidence="4 5" key="1">
    <citation type="submission" date="2016-07" db="EMBL/GenBank/DDBJ databases">
        <title>Pervasive Adenine N6-methylation of Active Genes in Fungi.</title>
        <authorList>
            <consortium name="DOE Joint Genome Institute"/>
            <person name="Mondo S.J."/>
            <person name="Dannebaum R.O."/>
            <person name="Kuo R.C."/>
            <person name="Labutti K."/>
            <person name="Haridas S."/>
            <person name="Kuo A."/>
            <person name="Salamov A."/>
            <person name="Ahrendt S.R."/>
            <person name="Lipzen A."/>
            <person name="Sullivan W."/>
            <person name="Andreopoulos W.B."/>
            <person name="Clum A."/>
            <person name="Lindquist E."/>
            <person name="Daum C."/>
            <person name="Ramamoorthy G.K."/>
            <person name="Gryganskyi A."/>
            <person name="Culley D."/>
            <person name="Magnuson J.K."/>
            <person name="James T.Y."/>
            <person name="O'Malley M.A."/>
            <person name="Stajich J.E."/>
            <person name="Spatafora J.W."/>
            <person name="Visel A."/>
            <person name="Grigoriev I.V."/>
        </authorList>
    </citation>
    <scope>NUCLEOTIDE SEQUENCE [LARGE SCALE GENOMIC DNA]</scope>
    <source>
        <strain evidence="4 5">NRRL 2496</strain>
    </source>
</reference>
<name>A0A1X2H3J0_SYNRA</name>
<dbReference type="HAMAP" id="MF_00376">
    <property type="entry name" value="Dephospho_CoA_kinase"/>
    <property type="match status" value="1"/>
</dbReference>
<dbReference type="GO" id="GO:1990143">
    <property type="term" value="C:CoA-synthesizing protein complex"/>
    <property type="evidence" value="ECO:0007669"/>
    <property type="project" value="EnsemblFungi"/>
</dbReference>
<dbReference type="STRING" id="13706.A0A1X2H3J0"/>
<dbReference type="OMA" id="CQMDIEQ"/>
<protein>
    <submittedName>
        <fullName evidence="4">Dephospho-CoA kinase</fullName>
    </submittedName>
</protein>
<evidence type="ECO:0000313" key="5">
    <source>
        <dbReference type="Proteomes" id="UP000242180"/>
    </source>
</evidence>
<dbReference type="SUPFAM" id="SSF52540">
    <property type="entry name" value="P-loop containing nucleoside triphosphate hydrolases"/>
    <property type="match status" value="1"/>
</dbReference>
<dbReference type="GO" id="GO:0004140">
    <property type="term" value="F:dephospho-CoA kinase activity"/>
    <property type="evidence" value="ECO:0007669"/>
    <property type="project" value="InterPro"/>
</dbReference>
<dbReference type="PANTHER" id="PTHR10695:SF46">
    <property type="entry name" value="BIFUNCTIONAL COENZYME A SYNTHASE-RELATED"/>
    <property type="match status" value="1"/>
</dbReference>
<keyword evidence="2" id="KW-0547">Nucleotide-binding</keyword>
<sequence>MKVIGLTGGIASGKSTVSKLLQERNVPIIDADKIAREVVEPGRKANKMIRKHFGDQVFLPDGNIDRPKLGQLIFGDPEKRKLLNECTHPYVRREMFKQVVWHYLTGASFVVLDVPLLIEAGLDRFVGTTVVVYCSEVLQLQRLMKRDGSTEEAASQRIRSQMPLSDKVDRADIVIDNSSDRSQLEKQVKNLIERVQPSTLTWAFEYTAPAVAFAALVVALKNYLPRALLFLGDKIAFLQGS</sequence>
<accession>A0A1X2H3J0</accession>
<keyword evidence="5" id="KW-1185">Reference proteome</keyword>
<organism evidence="4 5">
    <name type="scientific">Syncephalastrum racemosum</name>
    <name type="common">Filamentous fungus</name>
    <dbReference type="NCBI Taxonomy" id="13706"/>
    <lineage>
        <taxon>Eukaryota</taxon>
        <taxon>Fungi</taxon>
        <taxon>Fungi incertae sedis</taxon>
        <taxon>Mucoromycota</taxon>
        <taxon>Mucoromycotina</taxon>
        <taxon>Mucoromycetes</taxon>
        <taxon>Mucorales</taxon>
        <taxon>Syncephalastraceae</taxon>
        <taxon>Syncephalastrum</taxon>
    </lineage>
</organism>
<dbReference type="InterPro" id="IPR001977">
    <property type="entry name" value="Depp_CoAkinase"/>
</dbReference>
<dbReference type="Proteomes" id="UP000242180">
    <property type="component" value="Unassembled WGS sequence"/>
</dbReference>
<dbReference type="GO" id="GO:0005524">
    <property type="term" value="F:ATP binding"/>
    <property type="evidence" value="ECO:0007669"/>
    <property type="project" value="UniProtKB-KW"/>
</dbReference>
<dbReference type="NCBIfam" id="TIGR00152">
    <property type="entry name" value="dephospho-CoA kinase"/>
    <property type="match status" value="1"/>
</dbReference>
<dbReference type="GO" id="GO:0005811">
    <property type="term" value="C:lipid droplet"/>
    <property type="evidence" value="ECO:0007669"/>
    <property type="project" value="EnsemblFungi"/>
</dbReference>
<dbReference type="InParanoid" id="A0A1X2H3J0"/>
<keyword evidence="4" id="KW-0808">Transferase</keyword>
<dbReference type="GO" id="GO:0015937">
    <property type="term" value="P:coenzyme A biosynthetic process"/>
    <property type="evidence" value="ECO:0007669"/>
    <property type="project" value="EnsemblFungi"/>
</dbReference>
<comment type="similarity">
    <text evidence="1">Belongs to the CoaE family.</text>
</comment>
<proteinExistence type="inferred from homology"/>
<dbReference type="PANTHER" id="PTHR10695">
    <property type="entry name" value="DEPHOSPHO-COA KINASE-RELATED"/>
    <property type="match status" value="1"/>
</dbReference>
<dbReference type="InterPro" id="IPR027417">
    <property type="entry name" value="P-loop_NTPase"/>
</dbReference>
<keyword evidence="3" id="KW-0067">ATP-binding</keyword>
<keyword evidence="4" id="KW-0418">Kinase</keyword>
<dbReference type="EMBL" id="MCGN01000010">
    <property type="protein sequence ID" value="ORY92373.1"/>
    <property type="molecule type" value="Genomic_DNA"/>
</dbReference>
<evidence type="ECO:0000256" key="1">
    <source>
        <dbReference type="ARBA" id="ARBA00009018"/>
    </source>
</evidence>
<dbReference type="FunCoup" id="A0A1X2H3J0">
    <property type="interactions" value="255"/>
</dbReference>
<dbReference type="AlphaFoldDB" id="A0A1X2H3J0"/>
<dbReference type="PROSITE" id="PS51219">
    <property type="entry name" value="DPCK"/>
    <property type="match status" value="1"/>
</dbReference>
<dbReference type="OrthoDB" id="247245at2759"/>
<dbReference type="Gene3D" id="3.40.50.300">
    <property type="entry name" value="P-loop containing nucleotide triphosphate hydrolases"/>
    <property type="match status" value="1"/>
</dbReference>
<comment type="caution">
    <text evidence="4">The sequence shown here is derived from an EMBL/GenBank/DDBJ whole genome shotgun (WGS) entry which is preliminary data.</text>
</comment>